<reference evidence="6 7" key="1">
    <citation type="submission" date="2015-03" db="EMBL/GenBank/DDBJ databases">
        <authorList>
            <person name="Murphy D."/>
        </authorList>
    </citation>
    <scope>NUCLEOTIDE SEQUENCE [LARGE SCALE GENOMIC DNA]</scope>
    <source>
        <strain evidence="6 7">KMM 520</strain>
    </source>
</reference>
<keyword evidence="3" id="KW-0238">DNA-binding</keyword>
<dbReference type="CDD" id="cd05466">
    <property type="entry name" value="PBP2_LTTR_substrate"/>
    <property type="match status" value="1"/>
</dbReference>
<dbReference type="InterPro" id="IPR000847">
    <property type="entry name" value="LysR_HTH_N"/>
</dbReference>
<name>A0A0U2WG05_9GAMM</name>
<dbReference type="RefSeq" id="WP_011329109.1">
    <property type="nucleotide sequence ID" value="NZ_CP011034.1"/>
</dbReference>
<organism evidence="6">
    <name type="scientific">Pseudoalteromonas translucida KMM 520</name>
    <dbReference type="NCBI Taxonomy" id="1315283"/>
    <lineage>
        <taxon>Bacteria</taxon>
        <taxon>Pseudomonadati</taxon>
        <taxon>Pseudomonadota</taxon>
        <taxon>Gammaproteobacteria</taxon>
        <taxon>Alteromonadales</taxon>
        <taxon>Pseudoalteromonadaceae</taxon>
        <taxon>Pseudoalteromonas</taxon>
    </lineage>
</organism>
<dbReference type="SUPFAM" id="SSF53850">
    <property type="entry name" value="Periplasmic binding protein-like II"/>
    <property type="match status" value="1"/>
</dbReference>
<evidence type="ECO:0000256" key="4">
    <source>
        <dbReference type="ARBA" id="ARBA00023163"/>
    </source>
</evidence>
<dbReference type="PANTHER" id="PTHR30126:SF22">
    <property type="entry name" value="HTH-TYPE TRANSCRIPTIONAL REGULATOR YHAJ-RELATED"/>
    <property type="match status" value="1"/>
</dbReference>
<gene>
    <name evidence="6" type="ORF">PTRA_a2955</name>
</gene>
<dbReference type="InterPro" id="IPR005119">
    <property type="entry name" value="LysR_subst-bd"/>
</dbReference>
<dbReference type="AlphaFoldDB" id="A0A0U2WG05"/>
<dbReference type="InterPro" id="IPR036388">
    <property type="entry name" value="WH-like_DNA-bd_sf"/>
</dbReference>
<dbReference type="FunFam" id="1.10.10.10:FF:000001">
    <property type="entry name" value="LysR family transcriptional regulator"/>
    <property type="match status" value="1"/>
</dbReference>
<dbReference type="Pfam" id="PF03466">
    <property type="entry name" value="LysR_substrate"/>
    <property type="match status" value="1"/>
</dbReference>
<dbReference type="EMBL" id="CP011034">
    <property type="protein sequence ID" value="ALS33991.1"/>
    <property type="molecule type" value="Genomic_DNA"/>
</dbReference>
<evidence type="ECO:0000259" key="5">
    <source>
        <dbReference type="PROSITE" id="PS50931"/>
    </source>
</evidence>
<comment type="similarity">
    <text evidence="1">Belongs to the LysR transcriptional regulatory family.</text>
</comment>
<proteinExistence type="inferred from homology"/>
<dbReference type="Gene3D" id="1.10.10.10">
    <property type="entry name" value="Winged helix-like DNA-binding domain superfamily/Winged helix DNA-binding domain"/>
    <property type="match status" value="1"/>
</dbReference>
<dbReference type="GO" id="GO:0000976">
    <property type="term" value="F:transcription cis-regulatory region binding"/>
    <property type="evidence" value="ECO:0007669"/>
    <property type="project" value="TreeGrafter"/>
</dbReference>
<dbReference type="PANTHER" id="PTHR30126">
    <property type="entry name" value="HTH-TYPE TRANSCRIPTIONAL REGULATOR"/>
    <property type="match status" value="1"/>
</dbReference>
<dbReference type="Gene3D" id="3.40.190.290">
    <property type="match status" value="1"/>
</dbReference>
<keyword evidence="2" id="KW-0805">Transcription regulation</keyword>
<dbReference type="GO" id="GO:0003700">
    <property type="term" value="F:DNA-binding transcription factor activity"/>
    <property type="evidence" value="ECO:0007669"/>
    <property type="project" value="InterPro"/>
</dbReference>
<dbReference type="Proteomes" id="UP000065261">
    <property type="component" value="Chromosome I"/>
</dbReference>
<dbReference type="PROSITE" id="PS50931">
    <property type="entry name" value="HTH_LYSR"/>
    <property type="match status" value="1"/>
</dbReference>
<keyword evidence="4" id="KW-0804">Transcription</keyword>
<protein>
    <recommendedName>
        <fullName evidence="5">HTH lysR-type domain-containing protein</fullName>
    </recommendedName>
</protein>
<dbReference type="Pfam" id="PF00126">
    <property type="entry name" value="HTH_1"/>
    <property type="match status" value="1"/>
</dbReference>
<evidence type="ECO:0000256" key="1">
    <source>
        <dbReference type="ARBA" id="ARBA00009437"/>
    </source>
</evidence>
<dbReference type="InterPro" id="IPR036390">
    <property type="entry name" value="WH_DNA-bd_sf"/>
</dbReference>
<sequence>MKLESLQYFVMIAQTGSIAKAAARLSVNRSTMSMALSTLEDQLGTALFIRTGNSMQLAPAGEKIIDDSIRLINLAESIKHRCLHDDEQLPHRLVIGRDDALPEAFWREIIRSIRKRYPGISLEMHYASANALQQMVEEGFMDLACCLDQSLYANTQLPLQVLGWVALHMVIAKDHPLTQMRYVSNEDLASVPQIAYLDLSQSDIQTNVSERYDIALSSFELIRDAIRDKLGWGYVPEPLLKGFQPQEVARIAHGYNVSWHGYVAISQQVVENEQPIIRDIRRLISDQMVALPGIDMSLPA</sequence>
<evidence type="ECO:0000256" key="3">
    <source>
        <dbReference type="ARBA" id="ARBA00023125"/>
    </source>
</evidence>
<dbReference type="KEGG" id="ptn:PTRA_a2955"/>
<evidence type="ECO:0000256" key="2">
    <source>
        <dbReference type="ARBA" id="ARBA00023015"/>
    </source>
</evidence>
<feature type="domain" description="HTH lysR-type" evidence="5">
    <location>
        <begin position="1"/>
        <end position="58"/>
    </location>
</feature>
<evidence type="ECO:0000313" key="6">
    <source>
        <dbReference type="EMBL" id="ALS33991.1"/>
    </source>
</evidence>
<accession>A0A0U2WG05</accession>
<dbReference type="PATRIC" id="fig|1315283.4.peg.2578"/>
<evidence type="ECO:0000313" key="7">
    <source>
        <dbReference type="Proteomes" id="UP000065261"/>
    </source>
</evidence>
<dbReference type="OrthoDB" id="6988449at2"/>
<dbReference type="SUPFAM" id="SSF46785">
    <property type="entry name" value="Winged helix' DNA-binding domain"/>
    <property type="match status" value="1"/>
</dbReference>